<name>A0A3R8RZR2_9BURK</name>
<dbReference type="InterPro" id="IPR040086">
    <property type="entry name" value="MJ0683-like"/>
</dbReference>
<dbReference type="SMART" id="SM00729">
    <property type="entry name" value="Elp3"/>
    <property type="match status" value="1"/>
</dbReference>
<dbReference type="AlphaFoldDB" id="A0A3R8RZR2"/>
<dbReference type="NCBIfam" id="NF033668">
    <property type="entry name" value="rSAM_PA0069"/>
    <property type="match status" value="1"/>
</dbReference>
<dbReference type="EMBL" id="RSED01000018">
    <property type="protein sequence ID" value="RRS02758.1"/>
    <property type="molecule type" value="Genomic_DNA"/>
</dbReference>
<evidence type="ECO:0000256" key="1">
    <source>
        <dbReference type="ARBA" id="ARBA00022723"/>
    </source>
</evidence>
<protein>
    <submittedName>
        <fullName evidence="6">PA0069 family radical SAM protein</fullName>
    </submittedName>
</protein>
<dbReference type="InterPro" id="IPR006638">
    <property type="entry name" value="Elp3/MiaA/NifB-like_rSAM"/>
</dbReference>
<keyword evidence="2" id="KW-0408">Iron</keyword>
<organism evidence="6 7">
    <name type="scientific">Aquabacterium soli</name>
    <dbReference type="NCBI Taxonomy" id="2493092"/>
    <lineage>
        <taxon>Bacteria</taxon>
        <taxon>Pseudomonadati</taxon>
        <taxon>Pseudomonadota</taxon>
        <taxon>Betaproteobacteria</taxon>
        <taxon>Burkholderiales</taxon>
        <taxon>Aquabacterium</taxon>
    </lineage>
</organism>
<comment type="caution">
    <text evidence="6">The sequence shown here is derived from an EMBL/GenBank/DDBJ whole genome shotgun (WGS) entry which is preliminary data.</text>
</comment>
<evidence type="ECO:0000256" key="3">
    <source>
        <dbReference type="ARBA" id="ARBA00023014"/>
    </source>
</evidence>
<evidence type="ECO:0000256" key="4">
    <source>
        <dbReference type="SAM" id="MobiDB-lite"/>
    </source>
</evidence>
<dbReference type="GO" id="GO:0046872">
    <property type="term" value="F:metal ion binding"/>
    <property type="evidence" value="ECO:0007669"/>
    <property type="project" value="UniProtKB-KW"/>
</dbReference>
<evidence type="ECO:0000313" key="6">
    <source>
        <dbReference type="EMBL" id="RRS02758.1"/>
    </source>
</evidence>
<dbReference type="GO" id="GO:0003824">
    <property type="term" value="F:catalytic activity"/>
    <property type="evidence" value="ECO:0007669"/>
    <property type="project" value="InterPro"/>
</dbReference>
<dbReference type="InterPro" id="IPR058240">
    <property type="entry name" value="rSAM_sf"/>
</dbReference>
<gene>
    <name evidence="6" type="ORF">EIP75_18450</name>
</gene>
<dbReference type="OrthoDB" id="9785699at2"/>
<feature type="domain" description="Elp3/MiaA/NifB-like radical SAM core" evidence="5">
    <location>
        <begin position="87"/>
        <end position="312"/>
    </location>
</feature>
<feature type="region of interest" description="Disordered" evidence="4">
    <location>
        <begin position="364"/>
        <end position="387"/>
    </location>
</feature>
<keyword evidence="3" id="KW-0411">Iron-sulfur</keyword>
<dbReference type="Proteomes" id="UP000269265">
    <property type="component" value="Unassembled WGS sequence"/>
</dbReference>
<dbReference type="RefSeq" id="WP_125244765.1">
    <property type="nucleotide sequence ID" value="NZ_RSED01000018.1"/>
</dbReference>
<sequence>MDDPAPDDPFSPTPDDRHRAVPLKGRGTATRLAHRFESTQRASELDNTPVHHAGDDEFAIEGVPVTSVVHEQARSILSRNDSPDIPFMWSINPYRGCEHGCIYCYARPTHSYLNLSPGLDFETKLVAKVNAAELLRKELSRASHEPSPVNVGSATDAYQPIERELRVTRGVLEVLTECQHPFTIVTKSSGVERDLDLLALAAQRRQAAVFISITSLDSSLSRKLEPRAAAPHRRLQTVKRLSEAGVPVGVNVAPIIPFLNEPEIERIVAAAAEAGARSVHYTIVRLPWEVNPLFQEWLGHHVPERADRIMARIRDMRGGADYRAEFGVRMKGQGVWADLIRQRVNAARQRAGITGLGPVLDSSAFRPFPAQPRQRAAGAGDGQAELF</sequence>
<dbReference type="PANTHER" id="PTHR43432">
    <property type="entry name" value="SLR0285 PROTEIN"/>
    <property type="match status" value="1"/>
</dbReference>
<keyword evidence="7" id="KW-1185">Reference proteome</keyword>
<dbReference type="PANTHER" id="PTHR43432:SF3">
    <property type="entry name" value="SLR0285 PROTEIN"/>
    <property type="match status" value="1"/>
</dbReference>
<accession>A0A3R8RZR2</accession>
<dbReference type="Pfam" id="PF04055">
    <property type="entry name" value="Radical_SAM"/>
    <property type="match status" value="1"/>
</dbReference>
<proteinExistence type="predicted"/>
<evidence type="ECO:0000313" key="7">
    <source>
        <dbReference type="Proteomes" id="UP000269265"/>
    </source>
</evidence>
<dbReference type="SFLD" id="SFLDG01084">
    <property type="entry name" value="Uncharacterised_Radical_SAM_Su"/>
    <property type="match status" value="1"/>
</dbReference>
<evidence type="ECO:0000259" key="5">
    <source>
        <dbReference type="SMART" id="SM00729"/>
    </source>
</evidence>
<dbReference type="GO" id="GO:0051536">
    <property type="term" value="F:iron-sulfur cluster binding"/>
    <property type="evidence" value="ECO:0007669"/>
    <property type="project" value="UniProtKB-KW"/>
</dbReference>
<reference evidence="6 7" key="1">
    <citation type="submission" date="2018-12" db="EMBL/GenBank/DDBJ databases">
        <title>The whole draft genome of Aquabacterium sp. SJQ9.</title>
        <authorList>
            <person name="Sun L."/>
            <person name="Gao X."/>
            <person name="Chen W."/>
            <person name="Huang K."/>
        </authorList>
    </citation>
    <scope>NUCLEOTIDE SEQUENCE [LARGE SCALE GENOMIC DNA]</scope>
    <source>
        <strain evidence="6 7">SJQ9</strain>
    </source>
</reference>
<dbReference type="SUPFAM" id="SSF102114">
    <property type="entry name" value="Radical SAM enzymes"/>
    <property type="match status" value="1"/>
</dbReference>
<dbReference type="Gene3D" id="3.80.30.30">
    <property type="match status" value="1"/>
</dbReference>
<feature type="region of interest" description="Disordered" evidence="4">
    <location>
        <begin position="1"/>
        <end position="28"/>
    </location>
</feature>
<keyword evidence="1" id="KW-0479">Metal-binding</keyword>
<dbReference type="InterPro" id="IPR007197">
    <property type="entry name" value="rSAM"/>
</dbReference>
<dbReference type="SFLD" id="SFLDS00029">
    <property type="entry name" value="Radical_SAM"/>
    <property type="match status" value="1"/>
</dbReference>
<evidence type="ECO:0000256" key="2">
    <source>
        <dbReference type="ARBA" id="ARBA00023004"/>
    </source>
</evidence>